<evidence type="ECO:0000256" key="4">
    <source>
        <dbReference type="ARBA" id="ARBA00022519"/>
    </source>
</evidence>
<accession>A0A937RJ29</accession>
<dbReference type="RefSeq" id="WP_203004715.1">
    <property type="nucleotide sequence ID" value="NZ_JADWYU010000252.1"/>
</dbReference>
<evidence type="ECO:0000256" key="6">
    <source>
        <dbReference type="ARBA" id="ARBA00023136"/>
    </source>
</evidence>
<evidence type="ECO:0000256" key="5">
    <source>
        <dbReference type="ARBA" id="ARBA00022729"/>
    </source>
</evidence>
<dbReference type="Proteomes" id="UP000604475">
    <property type="component" value="Unassembled WGS sequence"/>
</dbReference>
<sequence length="406" mass="43335">MDRRTFFKSAGVAALGATALAACGSDSSSSSTSGTSGNRKVRLGFIALTDCAPILMASELGYFAERGLDVSVVKQASWPATRDALLNNQIDGAHCLYSMPLSVATKIGGSGSTALKVAMILNNNGQAITLAKEFSSVGYADLDKAKAALESKQPTLAMTFPGGTHDLWIRYWLRAAKVDMSAVKVIPIPPPQMVANMKVGTMTGYCVGEPWNAVAVSQNVGFTHLTTQDLWTGHPEKALVVGEKFATEQEDALRDTMGAILKAARWLDDPANRAKAVDVLAQQKYLNTPAAGIRGRLLGEYDFGAGIPGRTYPAAENMRFFGDGFVSAPRRGHALWALAQYQRLGLVDSVADPEGLVNKIVLRGLYEEVAAAEKIDVPDDDLASFTVKLDGASFDPKEFAKEVARV</sequence>
<dbReference type="PROSITE" id="PS51257">
    <property type="entry name" value="PROKAR_LIPOPROTEIN"/>
    <property type="match status" value="1"/>
</dbReference>
<dbReference type="PANTHER" id="PTHR30024">
    <property type="entry name" value="ALIPHATIC SULFONATES-BINDING PROTEIN-RELATED"/>
    <property type="match status" value="1"/>
</dbReference>
<dbReference type="Pfam" id="PF13379">
    <property type="entry name" value="NMT1_2"/>
    <property type="match status" value="1"/>
</dbReference>
<dbReference type="PANTHER" id="PTHR30024:SF7">
    <property type="entry name" value="NITRATE_NITRITE BINDING PROTEIN NRTA"/>
    <property type="match status" value="1"/>
</dbReference>
<keyword evidence="5 7" id="KW-0732">Signal</keyword>
<reference evidence="8" key="1">
    <citation type="submission" date="2020-12" db="EMBL/GenBank/DDBJ databases">
        <title>Genomic characterization of non-nitrogen-fixing Frankia strains.</title>
        <authorList>
            <person name="Carlos-Shanley C."/>
            <person name="Guerra T."/>
            <person name="Hahn D."/>
        </authorList>
    </citation>
    <scope>NUCLEOTIDE SEQUENCE</scope>
    <source>
        <strain evidence="8">CN6</strain>
    </source>
</reference>
<dbReference type="GO" id="GO:0005886">
    <property type="term" value="C:plasma membrane"/>
    <property type="evidence" value="ECO:0007669"/>
    <property type="project" value="UniProtKB-SubCell"/>
</dbReference>
<dbReference type="Gene3D" id="3.40.190.10">
    <property type="entry name" value="Periplasmic binding protein-like II"/>
    <property type="match status" value="2"/>
</dbReference>
<proteinExistence type="predicted"/>
<feature type="chain" id="PRO_5038888622" evidence="7">
    <location>
        <begin position="25"/>
        <end position="406"/>
    </location>
</feature>
<comment type="caution">
    <text evidence="8">The sequence shown here is derived from an EMBL/GenBank/DDBJ whole genome shotgun (WGS) entry which is preliminary data.</text>
</comment>
<keyword evidence="2" id="KW-0813">Transport</keyword>
<feature type="signal peptide" evidence="7">
    <location>
        <begin position="1"/>
        <end position="24"/>
    </location>
</feature>
<organism evidence="8 9">
    <name type="scientific">Frankia nepalensis</name>
    <dbReference type="NCBI Taxonomy" id="1836974"/>
    <lineage>
        <taxon>Bacteria</taxon>
        <taxon>Bacillati</taxon>
        <taxon>Actinomycetota</taxon>
        <taxon>Actinomycetes</taxon>
        <taxon>Frankiales</taxon>
        <taxon>Frankiaceae</taxon>
        <taxon>Frankia</taxon>
    </lineage>
</organism>
<evidence type="ECO:0000256" key="3">
    <source>
        <dbReference type="ARBA" id="ARBA00022475"/>
    </source>
</evidence>
<dbReference type="AlphaFoldDB" id="A0A937RJ29"/>
<evidence type="ECO:0000256" key="7">
    <source>
        <dbReference type="SAM" id="SignalP"/>
    </source>
</evidence>
<keyword evidence="9" id="KW-1185">Reference proteome</keyword>
<keyword evidence="6" id="KW-0472">Membrane</keyword>
<dbReference type="InterPro" id="IPR044527">
    <property type="entry name" value="NrtA/CpmA_ABC-bd_dom"/>
</dbReference>
<dbReference type="EMBL" id="JAEACQ010000180">
    <property type="protein sequence ID" value="MBL7628269.1"/>
    <property type="molecule type" value="Genomic_DNA"/>
</dbReference>
<protein>
    <submittedName>
        <fullName evidence="8">ABC transporter substrate-binding protein</fullName>
    </submittedName>
</protein>
<keyword evidence="3" id="KW-1003">Cell membrane</keyword>
<dbReference type="SUPFAM" id="SSF53850">
    <property type="entry name" value="Periplasmic binding protein-like II"/>
    <property type="match status" value="1"/>
</dbReference>
<gene>
    <name evidence="8" type="ORF">I7412_14140</name>
</gene>
<evidence type="ECO:0000313" key="9">
    <source>
        <dbReference type="Proteomes" id="UP000604475"/>
    </source>
</evidence>
<evidence type="ECO:0000256" key="2">
    <source>
        <dbReference type="ARBA" id="ARBA00022448"/>
    </source>
</evidence>
<comment type="subcellular location">
    <subcellularLocation>
        <location evidence="1">Cell inner membrane</location>
    </subcellularLocation>
</comment>
<dbReference type="CDD" id="cd13553">
    <property type="entry name" value="PBP2_NrtA_CpmA_like"/>
    <property type="match status" value="1"/>
</dbReference>
<keyword evidence="4" id="KW-0997">Cell inner membrane</keyword>
<evidence type="ECO:0000256" key="1">
    <source>
        <dbReference type="ARBA" id="ARBA00004533"/>
    </source>
</evidence>
<name>A0A937RJ29_9ACTN</name>
<evidence type="ECO:0000313" key="8">
    <source>
        <dbReference type="EMBL" id="MBL7628269.1"/>
    </source>
</evidence>